<dbReference type="eggNOG" id="KOG2641">
    <property type="taxonomic scope" value="Eukaryota"/>
</dbReference>
<evidence type="ECO:0000256" key="4">
    <source>
        <dbReference type="ARBA" id="ARBA00023136"/>
    </source>
</evidence>
<dbReference type="STRING" id="341663.Q0CAE7"/>
<dbReference type="HOGENOM" id="CLU_012923_5_1_1"/>
<dbReference type="AlphaFoldDB" id="Q0CAE7"/>
<evidence type="ECO:0000313" key="8">
    <source>
        <dbReference type="Proteomes" id="UP000007963"/>
    </source>
</evidence>
<evidence type="ECO:0000256" key="6">
    <source>
        <dbReference type="SAM" id="Phobius"/>
    </source>
</evidence>
<dbReference type="EMBL" id="CH476607">
    <property type="protein sequence ID" value="EAU30474.1"/>
    <property type="molecule type" value="Genomic_DNA"/>
</dbReference>
<protein>
    <recommendedName>
        <fullName evidence="9">DUF300-domain-containing protein</fullName>
    </recommendedName>
</protein>
<feature type="transmembrane region" description="Helical" evidence="6">
    <location>
        <begin position="282"/>
        <end position="303"/>
    </location>
</feature>
<reference evidence="8" key="1">
    <citation type="submission" date="2005-09" db="EMBL/GenBank/DDBJ databases">
        <title>Annotation of the Aspergillus terreus NIH2624 genome.</title>
        <authorList>
            <person name="Birren B.W."/>
            <person name="Lander E.S."/>
            <person name="Galagan J.E."/>
            <person name="Nusbaum C."/>
            <person name="Devon K."/>
            <person name="Henn M."/>
            <person name="Ma L.-J."/>
            <person name="Jaffe D.B."/>
            <person name="Butler J."/>
            <person name="Alvarez P."/>
            <person name="Gnerre S."/>
            <person name="Grabherr M."/>
            <person name="Kleber M."/>
            <person name="Mauceli E.W."/>
            <person name="Brockman W."/>
            <person name="Rounsley S."/>
            <person name="Young S.K."/>
            <person name="LaButti K."/>
            <person name="Pushparaj V."/>
            <person name="DeCaprio D."/>
            <person name="Crawford M."/>
            <person name="Koehrsen M."/>
            <person name="Engels R."/>
            <person name="Montgomery P."/>
            <person name="Pearson M."/>
            <person name="Howarth C."/>
            <person name="Larson L."/>
            <person name="Luoma S."/>
            <person name="White J."/>
            <person name="Alvarado L."/>
            <person name="Kodira C.D."/>
            <person name="Zeng Q."/>
            <person name="Oleary S."/>
            <person name="Yandava C."/>
            <person name="Denning D.W."/>
            <person name="Nierman W.C."/>
            <person name="Milne T."/>
            <person name="Madden K."/>
        </authorList>
    </citation>
    <scope>NUCLEOTIDE SEQUENCE [LARGE SCALE GENOMIC DNA]</scope>
    <source>
        <strain evidence="8">NIH 2624 / FGSC A1156</strain>
    </source>
</reference>
<feature type="transmembrane region" description="Helical" evidence="6">
    <location>
        <begin position="239"/>
        <end position="262"/>
    </location>
</feature>
<evidence type="ECO:0000313" key="7">
    <source>
        <dbReference type="EMBL" id="EAU30474.1"/>
    </source>
</evidence>
<comment type="subcellular location">
    <subcellularLocation>
        <location evidence="1">Membrane</location>
        <topology evidence="1">Multi-pass membrane protein</topology>
    </subcellularLocation>
</comment>
<feature type="transmembrane region" description="Helical" evidence="6">
    <location>
        <begin position="99"/>
        <end position="117"/>
    </location>
</feature>
<keyword evidence="3 6" id="KW-1133">Transmembrane helix</keyword>
<evidence type="ECO:0000256" key="5">
    <source>
        <dbReference type="SAM" id="MobiDB-lite"/>
    </source>
</evidence>
<dbReference type="VEuPathDB" id="FungiDB:ATEG_09337"/>
<dbReference type="OrthoDB" id="5348404at2759"/>
<dbReference type="OMA" id="HAIYFQV"/>
<sequence>MGWPVCNTTEEDATINEIGLWDDGITFHELCLIVGGFFAVIAAGVSFYLIMCHATHYSKPIEQRHIIRILLMVPIYSLVSWLATFFYKKAVYYDVLGDCYEAFAISAFFSLLCHYIAPDLHSQKEYFRGIEPKDWVWPINWMKKCCGGDRGIWRTPRSGLTWFNIIWVAVFQYCLLRVLMTIVAVVTQYFDLYCEASLNPAFSHIWVLIVECIAVSIAMYCLIQFYIQIKDDISQYQPFLKILSIKLVIFLSFWQSSLISFLHSSGAIKATKKLGAPDLRVGLPNLLISIEMAIFAVLHLWAFSWKPYALEKGGFLESGKVTYQGGRWGFKGLIDALNPIDLFKAVGRSIRWLFVGRKKRTLDPSYQTPSEAIGLNPTDPTSTAYEGAGAGAGVAMTGGRTTRYATAAGDQEEGHVLLSHAQPEPTAMGAPPAYDDAHDRYYAWDHRLSTSSLLEPEVHPADHRPYSPYDSHNNPYLVPSPAPDAHQQNASPLPYPADTLHEQPPIPLPEAYQPPPADHARR</sequence>
<accession>Q0CAE7</accession>
<proteinExistence type="predicted"/>
<feature type="region of interest" description="Disordered" evidence="5">
    <location>
        <begin position="458"/>
        <end position="522"/>
    </location>
</feature>
<dbReference type="SMART" id="SM01417">
    <property type="entry name" value="Solute_trans_a"/>
    <property type="match status" value="1"/>
</dbReference>
<organism evidence="7 8">
    <name type="scientific">Aspergillus terreus (strain NIH 2624 / FGSC A1156)</name>
    <dbReference type="NCBI Taxonomy" id="341663"/>
    <lineage>
        <taxon>Eukaryota</taxon>
        <taxon>Fungi</taxon>
        <taxon>Dikarya</taxon>
        <taxon>Ascomycota</taxon>
        <taxon>Pezizomycotina</taxon>
        <taxon>Eurotiomycetes</taxon>
        <taxon>Eurotiomycetidae</taxon>
        <taxon>Eurotiales</taxon>
        <taxon>Aspergillaceae</taxon>
        <taxon>Aspergillus</taxon>
        <taxon>Aspergillus subgen. Circumdati</taxon>
    </lineage>
</organism>
<gene>
    <name evidence="7" type="ORF">ATEG_09337</name>
</gene>
<keyword evidence="2 6" id="KW-0812">Transmembrane</keyword>
<feature type="transmembrane region" description="Helical" evidence="6">
    <location>
        <begin position="160"/>
        <end position="185"/>
    </location>
</feature>
<dbReference type="Pfam" id="PF03619">
    <property type="entry name" value="Solute_trans_a"/>
    <property type="match status" value="1"/>
</dbReference>
<evidence type="ECO:0008006" key="9">
    <source>
        <dbReference type="Google" id="ProtNLM"/>
    </source>
</evidence>
<feature type="transmembrane region" description="Helical" evidence="6">
    <location>
        <begin position="32"/>
        <end position="54"/>
    </location>
</feature>
<feature type="compositionally biased region" description="Pro residues" evidence="5">
    <location>
        <begin position="504"/>
        <end position="522"/>
    </location>
</feature>
<name>Q0CAE7_ASPTN</name>
<evidence type="ECO:0000256" key="3">
    <source>
        <dbReference type="ARBA" id="ARBA00022989"/>
    </source>
</evidence>
<dbReference type="InterPro" id="IPR005178">
    <property type="entry name" value="Ostalpha/TMEM184C"/>
</dbReference>
<evidence type="ECO:0000256" key="1">
    <source>
        <dbReference type="ARBA" id="ARBA00004141"/>
    </source>
</evidence>
<evidence type="ECO:0000256" key="2">
    <source>
        <dbReference type="ARBA" id="ARBA00022692"/>
    </source>
</evidence>
<feature type="transmembrane region" description="Helical" evidence="6">
    <location>
        <begin position="205"/>
        <end position="227"/>
    </location>
</feature>
<feature type="transmembrane region" description="Helical" evidence="6">
    <location>
        <begin position="66"/>
        <end position="87"/>
    </location>
</feature>
<dbReference type="PANTHER" id="PTHR23423">
    <property type="entry name" value="ORGANIC SOLUTE TRANSPORTER-RELATED"/>
    <property type="match status" value="1"/>
</dbReference>
<dbReference type="Proteomes" id="UP000007963">
    <property type="component" value="Unassembled WGS sequence"/>
</dbReference>
<keyword evidence="4 6" id="KW-0472">Membrane</keyword>
<dbReference type="GO" id="GO:0016020">
    <property type="term" value="C:membrane"/>
    <property type="evidence" value="ECO:0007669"/>
    <property type="project" value="UniProtKB-SubCell"/>
</dbReference>
<dbReference type="GeneID" id="4353710"/>
<dbReference type="RefSeq" id="XP_001217959.1">
    <property type="nucleotide sequence ID" value="XM_001217958.1"/>
</dbReference>